<comment type="caution">
    <text evidence="4">The sequence shown here is derived from an EMBL/GenBank/DDBJ whole genome shotgun (WGS) entry which is preliminary data.</text>
</comment>
<accession>A0A816CCU2</accession>
<dbReference type="EMBL" id="CAJNOQ010041248">
    <property type="protein sequence ID" value="CAF1623038.1"/>
    <property type="molecule type" value="Genomic_DNA"/>
</dbReference>
<evidence type="ECO:0000256" key="2">
    <source>
        <dbReference type="ARBA" id="ARBA00022679"/>
    </source>
</evidence>
<dbReference type="GO" id="GO:0008168">
    <property type="term" value="F:methyltransferase activity"/>
    <property type="evidence" value="ECO:0007669"/>
    <property type="project" value="UniProtKB-KW"/>
</dbReference>
<evidence type="ECO:0000313" key="6">
    <source>
        <dbReference type="Proteomes" id="UP000663829"/>
    </source>
</evidence>
<dbReference type="Proteomes" id="UP000663829">
    <property type="component" value="Unassembled WGS sequence"/>
</dbReference>
<dbReference type="InterPro" id="IPR021867">
    <property type="entry name" value="Bmt2/SAMTOR"/>
</dbReference>
<protein>
    <submittedName>
        <fullName evidence="4">Uncharacterized protein</fullName>
    </submittedName>
</protein>
<feature type="non-terminal residue" evidence="4">
    <location>
        <position position="1"/>
    </location>
</feature>
<evidence type="ECO:0000256" key="3">
    <source>
        <dbReference type="ARBA" id="ARBA00022691"/>
    </source>
</evidence>
<dbReference type="InterPro" id="IPR029063">
    <property type="entry name" value="SAM-dependent_MTases_sf"/>
</dbReference>
<reference evidence="4" key="1">
    <citation type="submission" date="2021-02" db="EMBL/GenBank/DDBJ databases">
        <authorList>
            <person name="Nowell W R."/>
        </authorList>
    </citation>
    <scope>NUCLEOTIDE SEQUENCE</scope>
</reference>
<dbReference type="Proteomes" id="UP000681722">
    <property type="component" value="Unassembled WGS sequence"/>
</dbReference>
<sequence length="156" mass="18645">SVQHIDFLNIDSYYGAHTFDVIIFCLYLDYLPSCRQRFQSCINAFNLLTCYGLLLIVEPDSNHQGKSHERLQAWKQCLEYLGFIRMKYEKLDHLHLMAFRKIHLHLPLDLDEKFEQMSQLLYIPQDFQNKREKPTPVVTERENITESFQELPFQSD</sequence>
<proteinExistence type="predicted"/>
<dbReference type="PANTHER" id="PTHR21008:SF0">
    <property type="entry name" value="S-ADENOSYLMETHIONINE SENSOR UPSTREAM OF MTORC1"/>
    <property type="match status" value="1"/>
</dbReference>
<dbReference type="OrthoDB" id="5954793at2759"/>
<dbReference type="PANTHER" id="PTHR21008">
    <property type="entry name" value="S-ADENOSYLMETHIONINE SENSOR UPSTREAM OF MTORC1-RELATED"/>
    <property type="match status" value="1"/>
</dbReference>
<keyword evidence="2" id="KW-0808">Transferase</keyword>
<name>A0A816CCU2_9BILA</name>
<evidence type="ECO:0000313" key="5">
    <source>
        <dbReference type="EMBL" id="CAF4514622.1"/>
    </source>
</evidence>
<dbReference type="EMBL" id="CAJOBC010108527">
    <property type="protein sequence ID" value="CAF4514622.1"/>
    <property type="molecule type" value="Genomic_DNA"/>
</dbReference>
<gene>
    <name evidence="4" type="ORF">GPM918_LOCUS43849</name>
    <name evidence="5" type="ORF">SRO942_LOCUS45475</name>
</gene>
<dbReference type="GO" id="GO:1904262">
    <property type="term" value="P:negative regulation of TORC1 signaling"/>
    <property type="evidence" value="ECO:0007669"/>
    <property type="project" value="TreeGrafter"/>
</dbReference>
<keyword evidence="6" id="KW-1185">Reference proteome</keyword>
<dbReference type="SUPFAM" id="SSF53335">
    <property type="entry name" value="S-adenosyl-L-methionine-dependent methyltransferases"/>
    <property type="match status" value="1"/>
</dbReference>
<evidence type="ECO:0000313" key="4">
    <source>
        <dbReference type="EMBL" id="CAF1623038.1"/>
    </source>
</evidence>
<organism evidence="4 6">
    <name type="scientific">Didymodactylos carnosus</name>
    <dbReference type="NCBI Taxonomy" id="1234261"/>
    <lineage>
        <taxon>Eukaryota</taxon>
        <taxon>Metazoa</taxon>
        <taxon>Spiralia</taxon>
        <taxon>Gnathifera</taxon>
        <taxon>Rotifera</taxon>
        <taxon>Eurotatoria</taxon>
        <taxon>Bdelloidea</taxon>
        <taxon>Philodinida</taxon>
        <taxon>Philodinidae</taxon>
        <taxon>Didymodactylos</taxon>
    </lineage>
</organism>
<keyword evidence="3" id="KW-0949">S-adenosyl-L-methionine</keyword>
<evidence type="ECO:0000256" key="1">
    <source>
        <dbReference type="ARBA" id="ARBA00022603"/>
    </source>
</evidence>
<dbReference type="GO" id="GO:0032259">
    <property type="term" value="P:methylation"/>
    <property type="evidence" value="ECO:0007669"/>
    <property type="project" value="UniProtKB-KW"/>
</dbReference>
<dbReference type="AlphaFoldDB" id="A0A816CCU2"/>
<keyword evidence="1" id="KW-0489">Methyltransferase</keyword>